<evidence type="ECO:0000256" key="7">
    <source>
        <dbReference type="ARBA" id="ARBA00024631"/>
    </source>
</evidence>
<protein>
    <recommendedName>
        <fullName evidence="10">Lipid scramblase CLPTM1L</fullName>
    </recommendedName>
    <alternativeName>
        <fullName evidence="12">Cisplatin resistance-related protein 9</fullName>
    </alternativeName>
    <alternativeName>
        <fullName evidence="11">Cleft lip and palate transmembrane protein 1-like protein</fullName>
    </alternativeName>
</protein>
<proteinExistence type="inferred from homology"/>
<sequence length="395" mass="45218">MKYISVSLILTLIFAVYIINTIWTLAEIFIPPVCNRGERCYTSYLASDPVQHLVIFTSVKQQPYFDGSSSDAVTKIHTSIKFDYRNPASFDIALKVPRKTRNNGTLYMHAALLDDARLYKQFDEIYRTEAIHTLPLTNDVKKTQTKSILPFSHISRVAPISILTDELNLPANKIPGEFYPYIRVRSGKFLPIIQHNVLKSRMSQLQLLNSSTTTVNITINVSPSSYGSMRLAMHLLFDFLAFKNDVAFWRRKRSLAGLSARTVFWRAFSQFVIFFYLVDEQTSMLVLVPAGISAVIELWKVKKVLHLRISFTGWKVRVWRDTSADECERSTAKADAEAMRYLSMLLYPLCVAGAIYSLVYEPHKRLYPVDKTRTDTAGSMDENPEELDPVKQKEE</sequence>
<dbReference type="Proteomes" id="UP000037510">
    <property type="component" value="Unassembled WGS sequence"/>
</dbReference>
<name>A0A0L7LTR1_OPEBR</name>
<evidence type="ECO:0000256" key="12">
    <source>
        <dbReference type="ARBA" id="ARBA00043155"/>
    </source>
</evidence>
<dbReference type="STRING" id="104452.A0A0L7LTR1"/>
<dbReference type="GO" id="GO:0012505">
    <property type="term" value="C:endomembrane system"/>
    <property type="evidence" value="ECO:0007669"/>
    <property type="project" value="TreeGrafter"/>
</dbReference>
<keyword evidence="3 16" id="KW-0812">Transmembrane</keyword>
<evidence type="ECO:0000256" key="10">
    <source>
        <dbReference type="ARBA" id="ARBA00040905"/>
    </source>
</evidence>
<keyword evidence="5 16" id="KW-0472">Membrane</keyword>
<evidence type="ECO:0000256" key="4">
    <source>
        <dbReference type="ARBA" id="ARBA00022989"/>
    </source>
</evidence>
<comment type="catalytic activity">
    <reaction evidence="7">
        <text>a 1,2-diacyl-sn-glycero-3-phosphocholine(in) = a 1,2-diacyl-sn-glycero-3-phosphocholine(out)</text>
        <dbReference type="Rhea" id="RHEA:38571"/>
        <dbReference type="ChEBI" id="CHEBI:57643"/>
    </reaction>
</comment>
<comment type="subcellular location">
    <subcellularLocation>
        <location evidence="1">Membrane</location>
        <topology evidence="1">Multi-pass membrane protein</topology>
    </subcellularLocation>
</comment>
<comment type="function">
    <text evidence="13">Scramblase that mediates the translocation of glucosaminylphosphatidylinositol (alpha-D-GlcN-(1-6)-(1,2-diacyl-sn-glycero-3-phospho)-1D-myo-inositol, GlcN-PI) across the endoplasmic reticulum (ER) membrane, from the cytosolic leaflet to the luminal leaflet of the ER membrane, where it participates in the biosynthesis of glycosylphosphatidylinositol (GPI). GPI is a lipid glycoconjugate involved in post-translational modification of proteins. Can also translocate 1,2-diacyl-sn-glycero-3-phospho-(1D-myo-inositol) (phosphatidylinositol or PI), as well as several other phospholipids (1,2-diacyl-sn-glycero-3-phosphocholine, 1,2-diacyl-sn-glycero-3-phosphoethanolamine), and N-acetylglucosaminylphosphatidylinositol (GlcNAc-PI) in vitro.</text>
</comment>
<comment type="caution">
    <text evidence="17">The sequence shown here is derived from an EMBL/GenBank/DDBJ whole genome shotgun (WGS) entry which is preliminary data.</text>
</comment>
<evidence type="ECO:0000256" key="15">
    <source>
        <dbReference type="SAM" id="MobiDB-lite"/>
    </source>
</evidence>
<evidence type="ECO:0000256" key="14">
    <source>
        <dbReference type="ARBA" id="ARBA00093208"/>
    </source>
</evidence>
<evidence type="ECO:0000313" key="17">
    <source>
        <dbReference type="EMBL" id="KOB78827.1"/>
    </source>
</evidence>
<evidence type="ECO:0000256" key="1">
    <source>
        <dbReference type="ARBA" id="ARBA00004141"/>
    </source>
</evidence>
<comment type="catalytic activity">
    <reaction evidence="14">
        <text>a 6-(alpha-D-glucosaminyl)-1-(1,2-diacyl-sn-glycero-3-phospho)-1D-myo-inositol(in) = a 6-(alpha-D-glucosaminyl)-1-(1,2-diacyl-sn-glycero-3-phospho)-1D-myo-inositol(out)</text>
        <dbReference type="Rhea" id="RHEA:71491"/>
        <dbReference type="ChEBI" id="CHEBI:57997"/>
    </reaction>
</comment>
<evidence type="ECO:0000256" key="9">
    <source>
        <dbReference type="ARBA" id="ARBA00036810"/>
    </source>
</evidence>
<comment type="catalytic activity">
    <reaction evidence="8">
        <text>a 1,2-diacyl-sn-glycero-3-phospho-(1D-myo-inositol)(in) = a 1,2-diacyl-sn-glycero-3-phospho-(1D-myo-inositol)(out)</text>
        <dbReference type="Rhea" id="RHEA:38691"/>
        <dbReference type="ChEBI" id="CHEBI:57880"/>
    </reaction>
</comment>
<feature type="transmembrane region" description="Helical" evidence="16">
    <location>
        <begin position="6"/>
        <end position="26"/>
    </location>
</feature>
<evidence type="ECO:0000256" key="16">
    <source>
        <dbReference type="SAM" id="Phobius"/>
    </source>
</evidence>
<dbReference type="InterPro" id="IPR008429">
    <property type="entry name" value="CLPTM1"/>
</dbReference>
<evidence type="ECO:0000256" key="3">
    <source>
        <dbReference type="ARBA" id="ARBA00022692"/>
    </source>
</evidence>
<gene>
    <name evidence="17" type="ORF">OBRU01_00949</name>
</gene>
<evidence type="ECO:0000256" key="8">
    <source>
        <dbReference type="ARBA" id="ARBA00035895"/>
    </source>
</evidence>
<keyword evidence="18" id="KW-1185">Reference proteome</keyword>
<evidence type="ECO:0000256" key="5">
    <source>
        <dbReference type="ARBA" id="ARBA00023136"/>
    </source>
</evidence>
<accession>A0A0L7LTR1</accession>
<dbReference type="PANTHER" id="PTHR21347">
    <property type="entry name" value="CLEFT LIP AND PALATE ASSOCIATED TRANSMEMBRANE PROTEIN-RELATED"/>
    <property type="match status" value="1"/>
</dbReference>
<organism evidence="17 18">
    <name type="scientific">Operophtera brumata</name>
    <name type="common">Winter moth</name>
    <name type="synonym">Phalaena brumata</name>
    <dbReference type="NCBI Taxonomy" id="104452"/>
    <lineage>
        <taxon>Eukaryota</taxon>
        <taxon>Metazoa</taxon>
        <taxon>Ecdysozoa</taxon>
        <taxon>Arthropoda</taxon>
        <taxon>Hexapoda</taxon>
        <taxon>Insecta</taxon>
        <taxon>Pterygota</taxon>
        <taxon>Neoptera</taxon>
        <taxon>Endopterygota</taxon>
        <taxon>Lepidoptera</taxon>
        <taxon>Glossata</taxon>
        <taxon>Ditrysia</taxon>
        <taxon>Geometroidea</taxon>
        <taxon>Geometridae</taxon>
        <taxon>Larentiinae</taxon>
        <taxon>Operophtera</taxon>
    </lineage>
</organism>
<dbReference type="AlphaFoldDB" id="A0A0L7LTR1"/>
<evidence type="ECO:0000313" key="18">
    <source>
        <dbReference type="Proteomes" id="UP000037510"/>
    </source>
</evidence>
<dbReference type="EMBL" id="JTDY01000106">
    <property type="protein sequence ID" value="KOB78827.1"/>
    <property type="molecule type" value="Genomic_DNA"/>
</dbReference>
<keyword evidence="4 16" id="KW-1133">Transmembrane helix</keyword>
<comment type="catalytic activity">
    <reaction evidence="6">
        <text>a 1,2-diacyl-sn-glycero-3-phosphoethanolamine(in) = a 1,2-diacyl-sn-glycero-3-phosphoethanolamine(out)</text>
        <dbReference type="Rhea" id="RHEA:38895"/>
        <dbReference type="ChEBI" id="CHEBI:64612"/>
    </reaction>
</comment>
<evidence type="ECO:0000256" key="6">
    <source>
        <dbReference type="ARBA" id="ARBA00024615"/>
    </source>
</evidence>
<reference evidence="17 18" key="1">
    <citation type="journal article" date="2015" name="Genome Biol. Evol.">
        <title>The genome of winter moth (Operophtera brumata) provides a genomic perspective on sexual dimorphism and phenology.</title>
        <authorList>
            <person name="Derks M.F."/>
            <person name="Smit S."/>
            <person name="Salis L."/>
            <person name="Schijlen E."/>
            <person name="Bossers A."/>
            <person name="Mateman C."/>
            <person name="Pijl A.S."/>
            <person name="de Ridder D."/>
            <person name="Groenen M.A."/>
            <person name="Visser M.E."/>
            <person name="Megens H.J."/>
        </authorList>
    </citation>
    <scope>NUCLEOTIDE SEQUENCE [LARGE SCALE GENOMIC DNA]</scope>
    <source>
        <strain evidence="17">WM2013NL</strain>
        <tissue evidence="17">Head and thorax</tissue>
    </source>
</reference>
<dbReference type="GO" id="GO:0016020">
    <property type="term" value="C:membrane"/>
    <property type="evidence" value="ECO:0007669"/>
    <property type="project" value="UniProtKB-SubCell"/>
</dbReference>
<comment type="similarity">
    <text evidence="2">Belongs to the CLPTM1 family.</text>
</comment>
<evidence type="ECO:0000256" key="2">
    <source>
        <dbReference type="ARBA" id="ARBA00009310"/>
    </source>
</evidence>
<dbReference type="PANTHER" id="PTHR21347:SF0">
    <property type="entry name" value="LIPID SCRAMBLASE CLPTM1L"/>
    <property type="match status" value="1"/>
</dbReference>
<dbReference type="Pfam" id="PF05602">
    <property type="entry name" value="CLPTM1"/>
    <property type="match status" value="1"/>
</dbReference>
<evidence type="ECO:0000256" key="13">
    <source>
        <dbReference type="ARBA" id="ARBA00045827"/>
    </source>
</evidence>
<evidence type="ECO:0000256" key="11">
    <source>
        <dbReference type="ARBA" id="ARBA00042320"/>
    </source>
</evidence>
<feature type="region of interest" description="Disordered" evidence="15">
    <location>
        <begin position="372"/>
        <end position="395"/>
    </location>
</feature>
<comment type="catalytic activity">
    <reaction evidence="9">
        <text>6-(alpha-D-glucosaminyl)-(1-octadecanoyl,2-(9Z)-octadecenoyl-sn-glycero-3-phospho)-1D-myo-inositol(in) = 6-(alpha-D-glucosaminyl)-(1-octadecanoyl,2-(9Z)-octadecenoyl-sn-glycero-3-phospho)-1D-myo-inositol(out)</text>
        <dbReference type="Rhea" id="RHEA:71495"/>
        <dbReference type="ChEBI" id="CHEBI:190691"/>
    </reaction>
</comment>